<dbReference type="AlphaFoldDB" id="A0A7W9NG84"/>
<sequence length="161" mass="17394">MPIRSLLAEDAVRCDEIIAALPYFFGVEAGVAACAEAVRTQRGWVAEVDGVVAGFLTVEDPINPEISWMAVQPEHRHHGLGKALISIAVDVLTTENHTLLTVLTLGPSVAEQPDDNYSGTRRFYRSVGFRAVREVDLVGWGQPALLMARQLGQPGSTVVNS</sequence>
<dbReference type="GO" id="GO:0016747">
    <property type="term" value="F:acyltransferase activity, transferring groups other than amino-acyl groups"/>
    <property type="evidence" value="ECO:0007669"/>
    <property type="project" value="InterPro"/>
</dbReference>
<keyword evidence="3" id="KW-1185">Reference proteome</keyword>
<evidence type="ECO:0000313" key="3">
    <source>
        <dbReference type="Proteomes" id="UP000585638"/>
    </source>
</evidence>
<keyword evidence="2" id="KW-0808">Transferase</keyword>
<dbReference type="InterPro" id="IPR000182">
    <property type="entry name" value="GNAT_dom"/>
</dbReference>
<reference evidence="2 3" key="1">
    <citation type="submission" date="2020-08" db="EMBL/GenBank/DDBJ databases">
        <title>Sequencing the genomes of 1000 actinobacteria strains.</title>
        <authorList>
            <person name="Klenk H.-P."/>
        </authorList>
    </citation>
    <scope>NUCLEOTIDE SEQUENCE [LARGE SCALE GENOMIC DNA]</scope>
    <source>
        <strain evidence="2 3">DSM 43851</strain>
    </source>
</reference>
<name>A0A7W9NG84_9PSEU</name>
<dbReference type="SUPFAM" id="SSF55729">
    <property type="entry name" value="Acyl-CoA N-acyltransferases (Nat)"/>
    <property type="match status" value="1"/>
</dbReference>
<comment type="caution">
    <text evidence="2">The sequence shown here is derived from an EMBL/GenBank/DDBJ whole genome shotgun (WGS) entry which is preliminary data.</text>
</comment>
<dbReference type="CDD" id="cd04301">
    <property type="entry name" value="NAT_SF"/>
    <property type="match status" value="1"/>
</dbReference>
<dbReference type="Proteomes" id="UP000585638">
    <property type="component" value="Unassembled WGS sequence"/>
</dbReference>
<evidence type="ECO:0000259" key="1">
    <source>
        <dbReference type="PROSITE" id="PS51186"/>
    </source>
</evidence>
<gene>
    <name evidence="2" type="ORF">BJ998_002112</name>
</gene>
<dbReference type="Pfam" id="PF13508">
    <property type="entry name" value="Acetyltransf_7"/>
    <property type="match status" value="1"/>
</dbReference>
<dbReference type="InterPro" id="IPR016181">
    <property type="entry name" value="Acyl_CoA_acyltransferase"/>
</dbReference>
<protein>
    <submittedName>
        <fullName evidence="2">GNAT superfamily N-acetyltransferase</fullName>
    </submittedName>
</protein>
<dbReference type="EMBL" id="JACHIR010000001">
    <property type="protein sequence ID" value="MBB5890916.1"/>
    <property type="molecule type" value="Genomic_DNA"/>
</dbReference>
<dbReference type="PROSITE" id="PS51186">
    <property type="entry name" value="GNAT"/>
    <property type="match status" value="1"/>
</dbReference>
<evidence type="ECO:0000313" key="2">
    <source>
        <dbReference type="EMBL" id="MBB5890916.1"/>
    </source>
</evidence>
<proteinExistence type="predicted"/>
<organism evidence="2 3">
    <name type="scientific">Kutzneria kofuensis</name>
    <dbReference type="NCBI Taxonomy" id="103725"/>
    <lineage>
        <taxon>Bacteria</taxon>
        <taxon>Bacillati</taxon>
        <taxon>Actinomycetota</taxon>
        <taxon>Actinomycetes</taxon>
        <taxon>Pseudonocardiales</taxon>
        <taxon>Pseudonocardiaceae</taxon>
        <taxon>Kutzneria</taxon>
    </lineage>
</organism>
<dbReference type="Gene3D" id="3.40.630.30">
    <property type="match status" value="1"/>
</dbReference>
<accession>A0A7W9NG84</accession>
<feature type="domain" description="N-acetyltransferase" evidence="1">
    <location>
        <begin position="1"/>
        <end position="152"/>
    </location>
</feature>
<dbReference type="RefSeq" id="WP_184860682.1">
    <property type="nucleotide sequence ID" value="NZ_BAAAWY010000038.1"/>
</dbReference>